<dbReference type="PANTHER" id="PTHR31630">
    <property type="entry name" value="PHYTANOYL-COA DIOXYGENASE-RELATED-RELATED"/>
    <property type="match status" value="1"/>
</dbReference>
<dbReference type="AlphaFoldDB" id="A0A3S1B7R6"/>
<name>A0A3S1B7R6_ELYCH</name>
<protein>
    <submittedName>
        <fullName evidence="1">Uncharacterized protein</fullName>
    </submittedName>
</protein>
<evidence type="ECO:0000313" key="1">
    <source>
        <dbReference type="EMBL" id="RUS81804.1"/>
    </source>
</evidence>
<dbReference type="OrthoDB" id="445007at2759"/>
<proteinExistence type="predicted"/>
<feature type="non-terminal residue" evidence="1">
    <location>
        <position position="129"/>
    </location>
</feature>
<keyword evidence="2" id="KW-1185">Reference proteome</keyword>
<dbReference type="PANTHER" id="PTHR31630:SF6">
    <property type="entry name" value="PHYTANOYL-COA DIOXYGENASE-RELATED"/>
    <property type="match status" value="1"/>
</dbReference>
<organism evidence="1 2">
    <name type="scientific">Elysia chlorotica</name>
    <name type="common">Eastern emerald elysia</name>
    <name type="synonym">Sea slug</name>
    <dbReference type="NCBI Taxonomy" id="188477"/>
    <lineage>
        <taxon>Eukaryota</taxon>
        <taxon>Metazoa</taxon>
        <taxon>Spiralia</taxon>
        <taxon>Lophotrochozoa</taxon>
        <taxon>Mollusca</taxon>
        <taxon>Gastropoda</taxon>
        <taxon>Heterobranchia</taxon>
        <taxon>Euthyneura</taxon>
        <taxon>Panpulmonata</taxon>
        <taxon>Sacoglossa</taxon>
        <taxon>Placobranchoidea</taxon>
        <taxon>Plakobranchidae</taxon>
        <taxon>Elysia</taxon>
    </lineage>
</organism>
<reference evidence="1 2" key="1">
    <citation type="submission" date="2019-01" db="EMBL/GenBank/DDBJ databases">
        <title>A draft genome assembly of the solar-powered sea slug Elysia chlorotica.</title>
        <authorList>
            <person name="Cai H."/>
            <person name="Li Q."/>
            <person name="Fang X."/>
            <person name="Li J."/>
            <person name="Curtis N.E."/>
            <person name="Altenburger A."/>
            <person name="Shibata T."/>
            <person name="Feng M."/>
            <person name="Maeda T."/>
            <person name="Schwartz J.A."/>
            <person name="Shigenobu S."/>
            <person name="Lundholm N."/>
            <person name="Nishiyama T."/>
            <person name="Yang H."/>
            <person name="Hasebe M."/>
            <person name="Li S."/>
            <person name="Pierce S.K."/>
            <person name="Wang J."/>
        </authorList>
    </citation>
    <scope>NUCLEOTIDE SEQUENCE [LARGE SCALE GENOMIC DNA]</scope>
    <source>
        <strain evidence="1">EC2010</strain>
        <tissue evidence="1">Whole organism of an adult</tissue>
    </source>
</reference>
<sequence length="129" mass="14981">MFTQQNRDELESKGVTVVKGVISEEDCDKHQQFFRDWLSNFPQGQWPQTINSLIQRYRSGHLQSAWEVRVGAKPVFAQIWKTEKLLSSMDAIAIGRPPEESEEKFWTDSDCWLHVDQSADRVGLHAYQV</sequence>
<dbReference type="EMBL" id="RQTK01000320">
    <property type="protein sequence ID" value="RUS81804.1"/>
    <property type="molecule type" value="Genomic_DNA"/>
</dbReference>
<dbReference type="Proteomes" id="UP000271974">
    <property type="component" value="Unassembled WGS sequence"/>
</dbReference>
<gene>
    <name evidence="1" type="ORF">EGW08_010441</name>
</gene>
<dbReference type="SUPFAM" id="SSF51197">
    <property type="entry name" value="Clavaminate synthase-like"/>
    <property type="match status" value="1"/>
</dbReference>
<evidence type="ECO:0000313" key="2">
    <source>
        <dbReference type="Proteomes" id="UP000271974"/>
    </source>
</evidence>
<comment type="caution">
    <text evidence="1">The sequence shown here is derived from an EMBL/GenBank/DDBJ whole genome shotgun (WGS) entry which is preliminary data.</text>
</comment>
<accession>A0A3S1B7R6</accession>